<accession>A0ABW1FXX6</accession>
<keyword evidence="4" id="KW-0378">Hydrolase</keyword>
<sequence>MRIARFSSEGSVSFGVVEGDPAQPETLTVQVLAGHPFGDIQVTGQVLPLADVRLLPPMLPSKIVAVGRNYAAHAAEMGNEVPEVPLTFFKPSTSVVGPTENIAYPPFSQDVQPEAELAVVIGRMCREVPHARVPEVVFGYTCANDVTARDVQQREGQWARAKGFDTSCPLGPWIETDLDPSDLAVTCTVNGELRQAGRTSQMVRSVADLVVHISEAMTLLPGDVILTGTPAGVAPVQIGDEISVTVEGIGTLTNRVVKRG</sequence>
<dbReference type="GO" id="GO:0016787">
    <property type="term" value="F:hydrolase activity"/>
    <property type="evidence" value="ECO:0007669"/>
    <property type="project" value="UniProtKB-KW"/>
</dbReference>
<name>A0ABW1FXX6_9ACTN</name>
<dbReference type="EMBL" id="JBHSQJ010000019">
    <property type="protein sequence ID" value="MFC5906773.1"/>
    <property type="molecule type" value="Genomic_DNA"/>
</dbReference>
<dbReference type="Proteomes" id="UP001596174">
    <property type="component" value="Unassembled WGS sequence"/>
</dbReference>
<gene>
    <name evidence="4" type="ORF">ACFP3V_06030</name>
</gene>
<dbReference type="Gene3D" id="3.90.850.10">
    <property type="entry name" value="Fumarylacetoacetase-like, C-terminal domain"/>
    <property type="match status" value="1"/>
</dbReference>
<comment type="caution">
    <text evidence="4">The sequence shown here is derived from an EMBL/GenBank/DDBJ whole genome shotgun (WGS) entry which is preliminary data.</text>
</comment>
<evidence type="ECO:0000259" key="3">
    <source>
        <dbReference type="Pfam" id="PF10370"/>
    </source>
</evidence>
<dbReference type="Gene3D" id="2.30.30.370">
    <property type="entry name" value="FAH"/>
    <property type="match status" value="1"/>
</dbReference>
<dbReference type="PANTHER" id="PTHR11820">
    <property type="entry name" value="ACYLPYRUVASE"/>
    <property type="match status" value="1"/>
</dbReference>
<feature type="domain" description="Fumarylacetoacetase-like C-terminal" evidence="2">
    <location>
        <begin position="62"/>
        <end position="257"/>
    </location>
</feature>
<keyword evidence="5" id="KW-1185">Reference proteome</keyword>
<dbReference type="InterPro" id="IPR018833">
    <property type="entry name" value="Rv2993c-like_N"/>
</dbReference>
<dbReference type="SUPFAM" id="SSF56529">
    <property type="entry name" value="FAH"/>
    <property type="match status" value="1"/>
</dbReference>
<dbReference type="EC" id="3.7.-.-" evidence="4"/>
<dbReference type="PANTHER" id="PTHR11820:SF7">
    <property type="entry name" value="ACYLPYRUVASE FAHD1, MITOCHONDRIAL"/>
    <property type="match status" value="1"/>
</dbReference>
<reference evidence="5" key="1">
    <citation type="journal article" date="2019" name="Int. J. Syst. Evol. Microbiol.">
        <title>The Global Catalogue of Microorganisms (GCM) 10K type strain sequencing project: providing services to taxonomists for standard genome sequencing and annotation.</title>
        <authorList>
            <consortium name="The Broad Institute Genomics Platform"/>
            <consortium name="The Broad Institute Genome Sequencing Center for Infectious Disease"/>
            <person name="Wu L."/>
            <person name="Ma J."/>
        </authorList>
    </citation>
    <scope>NUCLEOTIDE SEQUENCE [LARGE SCALE GENOMIC DNA]</scope>
    <source>
        <strain evidence="5">JCM 4816</strain>
    </source>
</reference>
<proteinExistence type="predicted"/>
<dbReference type="Pfam" id="PF10370">
    <property type="entry name" value="Rv2993c-like_N"/>
    <property type="match status" value="1"/>
</dbReference>
<dbReference type="InterPro" id="IPR011234">
    <property type="entry name" value="Fumarylacetoacetase-like_C"/>
</dbReference>
<dbReference type="Pfam" id="PF01557">
    <property type="entry name" value="FAA_hydrolase"/>
    <property type="match status" value="1"/>
</dbReference>
<feature type="domain" description="Rv2993c-like N-terminal" evidence="3">
    <location>
        <begin position="1"/>
        <end position="57"/>
    </location>
</feature>
<protein>
    <submittedName>
        <fullName evidence="4">Fumarylacetoacetate hydrolase family protein</fullName>
        <ecNumber evidence="4">3.7.-.-</ecNumber>
    </submittedName>
</protein>
<evidence type="ECO:0000259" key="2">
    <source>
        <dbReference type="Pfam" id="PF01557"/>
    </source>
</evidence>
<organism evidence="4 5">
    <name type="scientific">Streptacidiphilus monticola</name>
    <dbReference type="NCBI Taxonomy" id="2161674"/>
    <lineage>
        <taxon>Bacteria</taxon>
        <taxon>Bacillati</taxon>
        <taxon>Actinomycetota</taxon>
        <taxon>Actinomycetes</taxon>
        <taxon>Kitasatosporales</taxon>
        <taxon>Streptomycetaceae</taxon>
        <taxon>Streptacidiphilus</taxon>
    </lineage>
</organism>
<dbReference type="RefSeq" id="WP_380580521.1">
    <property type="nucleotide sequence ID" value="NZ_JBHSQJ010000019.1"/>
</dbReference>
<evidence type="ECO:0000256" key="1">
    <source>
        <dbReference type="ARBA" id="ARBA00022723"/>
    </source>
</evidence>
<keyword evidence="1" id="KW-0479">Metal-binding</keyword>
<evidence type="ECO:0000313" key="5">
    <source>
        <dbReference type="Proteomes" id="UP001596174"/>
    </source>
</evidence>
<evidence type="ECO:0000313" key="4">
    <source>
        <dbReference type="EMBL" id="MFC5906773.1"/>
    </source>
</evidence>
<dbReference type="InterPro" id="IPR036663">
    <property type="entry name" value="Fumarylacetoacetase_C_sf"/>
</dbReference>